<keyword evidence="3" id="KW-1185">Reference proteome</keyword>
<protein>
    <submittedName>
        <fullName evidence="2">Uncharacterized protein</fullName>
    </submittedName>
</protein>
<keyword evidence="1" id="KW-0812">Transmembrane</keyword>
<organism evidence="2 3">
    <name type="scientific">Heterostelium pallidum (strain ATCC 26659 / Pp 5 / PN500)</name>
    <name type="common">Cellular slime mold</name>
    <name type="synonym">Polysphondylium pallidum</name>
    <dbReference type="NCBI Taxonomy" id="670386"/>
    <lineage>
        <taxon>Eukaryota</taxon>
        <taxon>Amoebozoa</taxon>
        <taxon>Evosea</taxon>
        <taxon>Eumycetozoa</taxon>
        <taxon>Dictyostelia</taxon>
        <taxon>Acytosteliales</taxon>
        <taxon>Acytosteliaceae</taxon>
        <taxon>Heterostelium</taxon>
    </lineage>
</organism>
<feature type="transmembrane region" description="Helical" evidence="1">
    <location>
        <begin position="71"/>
        <end position="94"/>
    </location>
</feature>
<evidence type="ECO:0000256" key="1">
    <source>
        <dbReference type="SAM" id="Phobius"/>
    </source>
</evidence>
<dbReference type="RefSeq" id="XP_020429689.1">
    <property type="nucleotide sequence ID" value="XM_020582908.1"/>
</dbReference>
<dbReference type="EMBL" id="ADBJ01000042">
    <property type="protein sequence ID" value="EFA77561.1"/>
    <property type="molecule type" value="Genomic_DNA"/>
</dbReference>
<dbReference type="GeneID" id="31367631"/>
<keyword evidence="1" id="KW-0472">Membrane</keyword>
<name>D3BLW0_HETP5</name>
<dbReference type="AlphaFoldDB" id="D3BLW0"/>
<comment type="caution">
    <text evidence="2">The sequence shown here is derived from an EMBL/GenBank/DDBJ whole genome shotgun (WGS) entry which is preliminary data.</text>
</comment>
<dbReference type="InParanoid" id="D3BLW0"/>
<proteinExistence type="predicted"/>
<gene>
    <name evidence="2" type="ORF">PPL_12164</name>
</gene>
<evidence type="ECO:0000313" key="3">
    <source>
        <dbReference type="Proteomes" id="UP000001396"/>
    </source>
</evidence>
<evidence type="ECO:0000313" key="2">
    <source>
        <dbReference type="EMBL" id="EFA77561.1"/>
    </source>
</evidence>
<feature type="transmembrane region" description="Helical" evidence="1">
    <location>
        <begin position="106"/>
        <end position="125"/>
    </location>
</feature>
<accession>D3BLW0</accession>
<keyword evidence="1" id="KW-1133">Transmembrane helix</keyword>
<sequence>MNLIDKISYKNHLVITYNDSNNIPTLTSCDYTDETVVDQPNFLTLSVTQCQIGSGVYSFYLVSYHAKQKGYVLHTLLITIAVLGTAQILLMVHLLCTDRVPTSCLLFFWLATLSLEVTVTVYSQLQFKQSLDMCWNRSSKIPINRYCQPTNQQYISPNKNQ</sequence>
<reference evidence="2 3" key="1">
    <citation type="journal article" date="2011" name="Genome Res.">
        <title>Phylogeny-wide analysis of social amoeba genomes highlights ancient origins for complex intercellular communication.</title>
        <authorList>
            <person name="Heidel A.J."/>
            <person name="Lawal H.M."/>
            <person name="Felder M."/>
            <person name="Schilde C."/>
            <person name="Helps N.R."/>
            <person name="Tunggal B."/>
            <person name="Rivero F."/>
            <person name="John U."/>
            <person name="Schleicher M."/>
            <person name="Eichinger L."/>
            <person name="Platzer M."/>
            <person name="Noegel A.A."/>
            <person name="Schaap P."/>
            <person name="Gloeckner G."/>
        </authorList>
    </citation>
    <scope>NUCLEOTIDE SEQUENCE [LARGE SCALE GENOMIC DNA]</scope>
    <source>
        <strain evidence="3">ATCC 26659 / Pp 5 / PN500</strain>
    </source>
</reference>
<dbReference type="Proteomes" id="UP000001396">
    <property type="component" value="Unassembled WGS sequence"/>
</dbReference>